<accession>A0ABR2YYS3</accession>
<evidence type="ECO:0000313" key="3">
    <source>
        <dbReference type="Proteomes" id="UP001491310"/>
    </source>
</evidence>
<dbReference type="SMART" id="SM00849">
    <property type="entry name" value="Lactamase_B"/>
    <property type="match status" value="1"/>
</dbReference>
<dbReference type="Proteomes" id="UP001491310">
    <property type="component" value="Unassembled WGS sequence"/>
</dbReference>
<comment type="caution">
    <text evidence="2">The sequence shown here is derived from an EMBL/GenBank/DDBJ whole genome shotgun (WGS) entry which is preliminary data.</text>
</comment>
<evidence type="ECO:0000259" key="1">
    <source>
        <dbReference type="SMART" id="SM00849"/>
    </source>
</evidence>
<reference evidence="2 3" key="1">
    <citation type="journal article" date="2024" name="Nat. Commun.">
        <title>Phylogenomics reveals the evolutionary origins of lichenization in chlorophyte algae.</title>
        <authorList>
            <person name="Puginier C."/>
            <person name="Libourel C."/>
            <person name="Otte J."/>
            <person name="Skaloud P."/>
            <person name="Haon M."/>
            <person name="Grisel S."/>
            <person name="Petersen M."/>
            <person name="Berrin J.G."/>
            <person name="Delaux P.M."/>
            <person name="Dal Grande F."/>
            <person name="Keller J."/>
        </authorList>
    </citation>
    <scope>NUCLEOTIDE SEQUENCE [LARGE SCALE GENOMIC DNA]</scope>
    <source>
        <strain evidence="2 3">SAG 216-7</strain>
    </source>
</reference>
<dbReference type="InterPro" id="IPR036866">
    <property type="entry name" value="RibonucZ/Hydroxyglut_hydro"/>
</dbReference>
<gene>
    <name evidence="2" type="ORF">WJX75_003870</name>
</gene>
<organism evidence="2 3">
    <name type="scientific">Coccomyxa subellipsoidea</name>
    <dbReference type="NCBI Taxonomy" id="248742"/>
    <lineage>
        <taxon>Eukaryota</taxon>
        <taxon>Viridiplantae</taxon>
        <taxon>Chlorophyta</taxon>
        <taxon>core chlorophytes</taxon>
        <taxon>Trebouxiophyceae</taxon>
        <taxon>Trebouxiophyceae incertae sedis</taxon>
        <taxon>Coccomyxaceae</taxon>
        <taxon>Coccomyxa</taxon>
    </lineage>
</organism>
<evidence type="ECO:0000313" key="2">
    <source>
        <dbReference type="EMBL" id="KAK9916540.1"/>
    </source>
</evidence>
<dbReference type="Gene3D" id="3.60.15.10">
    <property type="entry name" value="Ribonuclease Z/Hydroxyacylglutathione hydrolase-like"/>
    <property type="match status" value="1"/>
</dbReference>
<dbReference type="EMBL" id="JALJOT010000003">
    <property type="protein sequence ID" value="KAK9916540.1"/>
    <property type="molecule type" value="Genomic_DNA"/>
</dbReference>
<keyword evidence="3" id="KW-1185">Reference proteome</keyword>
<dbReference type="PANTHER" id="PTHR36839:SF1">
    <property type="entry name" value="METALLO-BETA-LACTAMASE FAMILY PROTEIN (AFU_ORTHOLOGUE AFUA_5G12770)"/>
    <property type="match status" value="1"/>
</dbReference>
<sequence>MKKEDLVKQHKNLIKEEEPGLIGIGTEPTFAIGQRALLIQTGEGNLLWDCINVLTEETKEQVRKLGGIKAIAISHPHFYTGMADWAAEFGAAVYVHELDKEWVTTPSGHIHYWTGDKKELFGGLTLLRLGGHFPGSAVLHWDKGCQGKGILCTGDTIQATPGEGWVSFMYSYPNLIPLPAAQVARIRDTVKSWPYQFEHLYAGWFGKAVASDAQAVVLRSADRYVSILDGSLQKRYF</sequence>
<dbReference type="PANTHER" id="PTHR36839">
    <property type="entry name" value="METALLO-BETA-LACTAMASE FAMILY PROTEIN (AFU_ORTHOLOGUE AFUA_5G12770)"/>
    <property type="match status" value="1"/>
</dbReference>
<dbReference type="Pfam" id="PF00753">
    <property type="entry name" value="Lactamase_B"/>
    <property type="match status" value="1"/>
</dbReference>
<dbReference type="SUPFAM" id="SSF56281">
    <property type="entry name" value="Metallo-hydrolase/oxidoreductase"/>
    <property type="match status" value="1"/>
</dbReference>
<dbReference type="InterPro" id="IPR001279">
    <property type="entry name" value="Metallo-B-lactamas"/>
</dbReference>
<name>A0ABR2YYS3_9CHLO</name>
<protein>
    <recommendedName>
        <fullName evidence="1">Metallo-beta-lactamase domain-containing protein</fullName>
    </recommendedName>
</protein>
<feature type="domain" description="Metallo-beta-lactamase" evidence="1">
    <location>
        <begin position="33"/>
        <end position="187"/>
    </location>
</feature>
<proteinExistence type="predicted"/>